<dbReference type="NCBIfam" id="TIGR03083">
    <property type="entry name" value="maleylpyruvate isomerase family mycothiol-dependent enzyme"/>
    <property type="match status" value="1"/>
</dbReference>
<dbReference type="InterPro" id="IPR017517">
    <property type="entry name" value="Maleyloyr_isom"/>
</dbReference>
<dbReference type="RefSeq" id="WP_093352068.1">
    <property type="nucleotide sequence ID" value="NZ_FOUY01000038.1"/>
</dbReference>
<evidence type="ECO:0000313" key="3">
    <source>
        <dbReference type="Proteomes" id="UP000199614"/>
    </source>
</evidence>
<protein>
    <submittedName>
        <fullName evidence="2">TIGR03083 family protein</fullName>
    </submittedName>
</protein>
<dbReference type="InterPro" id="IPR024344">
    <property type="entry name" value="MDMPI_metal-binding"/>
</dbReference>
<dbReference type="EMBL" id="FOUY01000038">
    <property type="protein sequence ID" value="SFO22902.1"/>
    <property type="molecule type" value="Genomic_DNA"/>
</dbReference>
<organism evidence="2 3">
    <name type="scientific">Pseudonocardia ammonioxydans</name>
    <dbReference type="NCBI Taxonomy" id="260086"/>
    <lineage>
        <taxon>Bacteria</taxon>
        <taxon>Bacillati</taxon>
        <taxon>Actinomycetota</taxon>
        <taxon>Actinomycetes</taxon>
        <taxon>Pseudonocardiales</taxon>
        <taxon>Pseudonocardiaceae</taxon>
        <taxon>Pseudonocardia</taxon>
    </lineage>
</organism>
<dbReference type="STRING" id="260086.SAMN05216207_10383"/>
<dbReference type="Pfam" id="PF11716">
    <property type="entry name" value="MDMPI_N"/>
    <property type="match status" value="1"/>
</dbReference>
<dbReference type="GO" id="GO:0046872">
    <property type="term" value="F:metal ion binding"/>
    <property type="evidence" value="ECO:0007669"/>
    <property type="project" value="InterPro"/>
</dbReference>
<gene>
    <name evidence="2" type="ORF">SAMN05216207_10383</name>
</gene>
<dbReference type="Proteomes" id="UP000199614">
    <property type="component" value="Unassembled WGS sequence"/>
</dbReference>
<dbReference type="Gene3D" id="1.20.120.450">
    <property type="entry name" value="dinb family like domain"/>
    <property type="match status" value="1"/>
</dbReference>
<keyword evidence="3" id="KW-1185">Reference proteome</keyword>
<evidence type="ECO:0000313" key="2">
    <source>
        <dbReference type="EMBL" id="SFO22902.1"/>
    </source>
</evidence>
<proteinExistence type="predicted"/>
<evidence type="ECO:0000259" key="1">
    <source>
        <dbReference type="Pfam" id="PF11716"/>
    </source>
</evidence>
<sequence length="210" mass="22732">MTDVWELVHEERAALADDLRDVPDALWDTPSFCPGWTVHDVLAHLVDTARTGRTGFVVGMIRARMDFDRQNATGVARERGASPGQTLRRFDACRSLTRRPPAPLDTRLVEMVVHGEDIRRPLRISRAYRPEAVHRALALQARTSTSFGGARELIAGIRLSATDAEICLGDGPEITGGALALLLAISGRPVEPGELDGPGLAELVRARGAA</sequence>
<feature type="domain" description="Mycothiol-dependent maleylpyruvate isomerase metal-binding" evidence="1">
    <location>
        <begin position="9"/>
        <end position="97"/>
    </location>
</feature>
<accession>A0A1I5FGS1</accession>
<dbReference type="InterPro" id="IPR034660">
    <property type="entry name" value="DinB/YfiT-like"/>
</dbReference>
<name>A0A1I5FGS1_PSUAM</name>
<dbReference type="SUPFAM" id="SSF109854">
    <property type="entry name" value="DinB/YfiT-like putative metalloenzymes"/>
    <property type="match status" value="1"/>
</dbReference>
<dbReference type="OrthoDB" id="5178565at2"/>
<dbReference type="AlphaFoldDB" id="A0A1I5FGS1"/>
<reference evidence="2 3" key="1">
    <citation type="submission" date="2016-10" db="EMBL/GenBank/DDBJ databases">
        <authorList>
            <person name="de Groot N.N."/>
        </authorList>
    </citation>
    <scope>NUCLEOTIDE SEQUENCE [LARGE SCALE GENOMIC DNA]</scope>
    <source>
        <strain evidence="2 3">CGMCC 4.1877</strain>
    </source>
</reference>